<dbReference type="EC" id="2.8.1.-" evidence="3"/>
<organism evidence="5 6">
    <name type="scientific">Methylomagnum ishizawai</name>
    <dbReference type="NCBI Taxonomy" id="1760988"/>
    <lineage>
        <taxon>Bacteria</taxon>
        <taxon>Pseudomonadati</taxon>
        <taxon>Pseudomonadota</taxon>
        <taxon>Gammaproteobacteria</taxon>
        <taxon>Methylococcales</taxon>
        <taxon>Methylococcaceae</taxon>
        <taxon>Methylomagnum</taxon>
    </lineage>
</organism>
<keyword evidence="3" id="KW-0808">Transferase</keyword>
<evidence type="ECO:0000313" key="6">
    <source>
        <dbReference type="Proteomes" id="UP000192923"/>
    </source>
</evidence>
<dbReference type="PIRSF" id="PIRSF006223">
    <property type="entry name" value="DsrC_TusE"/>
    <property type="match status" value="1"/>
</dbReference>
<evidence type="ECO:0000256" key="4">
    <source>
        <dbReference type="PIRSR" id="PIRSR006223-50"/>
    </source>
</evidence>
<keyword evidence="2" id="KW-0963">Cytoplasm</keyword>
<dbReference type="Proteomes" id="UP000192923">
    <property type="component" value="Unassembled WGS sequence"/>
</dbReference>
<comment type="function">
    <text evidence="3">Part of a sulfur-relay system.</text>
</comment>
<dbReference type="GO" id="GO:0005737">
    <property type="term" value="C:cytoplasm"/>
    <property type="evidence" value="ECO:0007669"/>
    <property type="project" value="UniProtKB-SubCell"/>
</dbReference>
<dbReference type="EMBL" id="FXAM01000001">
    <property type="protein sequence ID" value="SMF95264.1"/>
    <property type="molecule type" value="Genomic_DNA"/>
</dbReference>
<evidence type="ECO:0000256" key="2">
    <source>
        <dbReference type="ARBA" id="ARBA00022490"/>
    </source>
</evidence>
<dbReference type="OrthoDB" id="9786347at2"/>
<dbReference type="NCBIfam" id="TIGR03342">
    <property type="entry name" value="dsrC_tusE_dsvC"/>
    <property type="match status" value="1"/>
</dbReference>
<name>A0A1Y6D4F4_9GAMM</name>
<dbReference type="SUPFAM" id="SSF69721">
    <property type="entry name" value="DsrC, the gamma subunit of dissimilatory sulfite reductase"/>
    <property type="match status" value="1"/>
</dbReference>
<dbReference type="InterPro" id="IPR042072">
    <property type="entry name" value="DsrC-like_C"/>
</dbReference>
<keyword evidence="6" id="KW-1185">Reference proteome</keyword>
<dbReference type="InterPro" id="IPR025526">
    <property type="entry name" value="DsrC-like_dom_sf"/>
</dbReference>
<dbReference type="InterPro" id="IPR007453">
    <property type="entry name" value="DsrC/TusE"/>
</dbReference>
<dbReference type="InterPro" id="IPR043163">
    <property type="entry name" value="DsrC-like_N"/>
</dbReference>
<dbReference type="AlphaFoldDB" id="A0A1Y6D4F4"/>
<sequence>MPILEIDSQQLATTDGGFLVDSSAWNERVALALAATLPIELTAAHWEIVLFIRGYHQRFQHLPNTRMFVKAVQKELGGDKGNSRYLHRLFPDSPLKYACLVAGLPKPPGCV</sequence>
<dbReference type="STRING" id="1760988.SAMN02949497_2620"/>
<evidence type="ECO:0000256" key="3">
    <source>
        <dbReference type="PIRNR" id="PIRNR006223"/>
    </source>
</evidence>
<dbReference type="Gene3D" id="3.30.1420.10">
    <property type="match status" value="1"/>
</dbReference>
<comment type="subcellular location">
    <subcellularLocation>
        <location evidence="1">Cytoplasm</location>
    </subcellularLocation>
</comment>
<dbReference type="PANTHER" id="PTHR37010:SF1">
    <property type="entry name" value="SULFURTRANSFERASE TUSE"/>
    <property type="match status" value="1"/>
</dbReference>
<gene>
    <name evidence="5" type="ORF">SAMN02949497_2620</name>
</gene>
<accession>A0A1Y6D4F4</accession>
<dbReference type="Pfam" id="PF04358">
    <property type="entry name" value="DsrC"/>
    <property type="match status" value="1"/>
</dbReference>
<dbReference type="PANTHER" id="PTHR37010">
    <property type="entry name" value="SULFURTRANSFERASE TUSE"/>
    <property type="match status" value="1"/>
</dbReference>
<dbReference type="RefSeq" id="WP_125468926.1">
    <property type="nucleotide sequence ID" value="NZ_FXAM01000001.1"/>
</dbReference>
<evidence type="ECO:0000313" key="5">
    <source>
        <dbReference type="EMBL" id="SMF95264.1"/>
    </source>
</evidence>
<proteinExistence type="inferred from homology"/>
<dbReference type="GO" id="GO:0097163">
    <property type="term" value="F:sulfur carrier activity"/>
    <property type="evidence" value="ECO:0007669"/>
    <property type="project" value="TreeGrafter"/>
</dbReference>
<dbReference type="GO" id="GO:0002143">
    <property type="term" value="P:tRNA wobble position uridine thiolation"/>
    <property type="evidence" value="ECO:0007669"/>
    <property type="project" value="TreeGrafter"/>
</dbReference>
<evidence type="ECO:0000256" key="1">
    <source>
        <dbReference type="ARBA" id="ARBA00004496"/>
    </source>
</evidence>
<dbReference type="Gene3D" id="1.10.10.370">
    <property type="entry name" value="DsrC-like protein, C-terminal domain"/>
    <property type="match status" value="1"/>
</dbReference>
<dbReference type="GO" id="GO:0016740">
    <property type="term" value="F:transferase activity"/>
    <property type="evidence" value="ECO:0007669"/>
    <property type="project" value="UniProtKB-KW"/>
</dbReference>
<protein>
    <recommendedName>
        <fullName evidence="3">Sulfurtransferase</fullName>
        <ecNumber evidence="3">2.8.1.-</ecNumber>
    </recommendedName>
</protein>
<feature type="active site" description="Cysteine persulfide intermediate" evidence="4">
    <location>
        <position position="110"/>
    </location>
</feature>
<comment type="similarity">
    <text evidence="3">Belongs to the dsrC/tusE family.</text>
</comment>
<reference evidence="5 6" key="1">
    <citation type="submission" date="2016-12" db="EMBL/GenBank/DDBJ databases">
        <authorList>
            <person name="Song W.-J."/>
            <person name="Kurnit D.M."/>
        </authorList>
    </citation>
    <scope>NUCLEOTIDE SEQUENCE [LARGE SCALE GENOMIC DNA]</scope>
    <source>
        <strain evidence="5 6">175</strain>
    </source>
</reference>